<name>A0A1I5F248_9RHOB</name>
<evidence type="ECO:0000313" key="2">
    <source>
        <dbReference type="Proteomes" id="UP000198599"/>
    </source>
</evidence>
<dbReference type="AlphaFoldDB" id="A0A1I5F248"/>
<evidence type="ECO:0008006" key="3">
    <source>
        <dbReference type="Google" id="ProtNLM"/>
    </source>
</evidence>
<dbReference type="RefSeq" id="WP_092840837.1">
    <property type="nucleotide sequence ID" value="NZ_FOVP01000018.1"/>
</dbReference>
<dbReference type="OrthoDB" id="7990319at2"/>
<gene>
    <name evidence="1" type="ORF">SAMN04487859_11813</name>
</gene>
<organism evidence="1 2">
    <name type="scientific">Roseovarius lutimaris</name>
    <dbReference type="NCBI Taxonomy" id="1005928"/>
    <lineage>
        <taxon>Bacteria</taxon>
        <taxon>Pseudomonadati</taxon>
        <taxon>Pseudomonadota</taxon>
        <taxon>Alphaproteobacteria</taxon>
        <taxon>Rhodobacterales</taxon>
        <taxon>Roseobacteraceae</taxon>
        <taxon>Roseovarius</taxon>
    </lineage>
</organism>
<keyword evidence="2" id="KW-1185">Reference proteome</keyword>
<accession>A0A1I5F248</accession>
<evidence type="ECO:0000313" key="1">
    <source>
        <dbReference type="EMBL" id="SFO17763.1"/>
    </source>
</evidence>
<dbReference type="STRING" id="1005928.SAMN04487859_11813"/>
<sequence>MINLAVAAAAVGVAGLGAVYMTDLRREKSRRSVAFDDCHDLLQDRSLHLEEDGYPSLAGRFDGHEVGLKLLADTIQLRKLPILWLMVTVKRKLPVPGVLDLMVRASNSEYYSPHGELNKAIPLPKGWHDQLTIRSDKANAMSPLLGPLEGQVNDFLDDGRGKEILITPRGVRLVYRFAESDRGHYLVTRLPKFEQQKVEMHTASMLLRQAMNICDTVEHCAQ</sequence>
<dbReference type="EMBL" id="FOVP01000018">
    <property type="protein sequence ID" value="SFO17763.1"/>
    <property type="molecule type" value="Genomic_DNA"/>
</dbReference>
<proteinExistence type="predicted"/>
<dbReference type="Proteomes" id="UP000198599">
    <property type="component" value="Unassembled WGS sequence"/>
</dbReference>
<protein>
    <recommendedName>
        <fullName evidence="3">DUF3137 domain-containing protein</fullName>
    </recommendedName>
</protein>
<reference evidence="2" key="1">
    <citation type="submission" date="2016-10" db="EMBL/GenBank/DDBJ databases">
        <authorList>
            <person name="Varghese N."/>
            <person name="Submissions S."/>
        </authorList>
    </citation>
    <scope>NUCLEOTIDE SEQUENCE [LARGE SCALE GENOMIC DNA]</scope>
    <source>
        <strain evidence="2">DSM 28463</strain>
    </source>
</reference>